<dbReference type="PANTHER" id="PTHR30137:SF8">
    <property type="entry name" value="BLR5498 PROTEIN"/>
    <property type="match status" value="1"/>
</dbReference>
<name>K9EAJ0_9LACT</name>
<evidence type="ECO:0000313" key="5">
    <source>
        <dbReference type="Proteomes" id="UP000009875"/>
    </source>
</evidence>
<dbReference type="HOGENOM" id="CLU_027853_8_0_9"/>
<dbReference type="Pfam" id="PF00296">
    <property type="entry name" value="Bac_luciferase"/>
    <property type="match status" value="1"/>
</dbReference>
<reference evidence="4 5" key="1">
    <citation type="submission" date="2012-09" db="EMBL/GenBank/DDBJ databases">
        <title>The Genome Sequence of Alloiococcus otitis ATCC 51267.</title>
        <authorList>
            <consortium name="The Broad Institute Genome Sequencing Platform"/>
            <person name="Earl A."/>
            <person name="Ward D."/>
            <person name="Feldgarden M."/>
            <person name="Gevers D."/>
            <person name="Huys G."/>
            <person name="Walker B."/>
            <person name="Young S.K."/>
            <person name="Zeng Q."/>
            <person name="Gargeya S."/>
            <person name="Fitzgerald M."/>
            <person name="Haas B."/>
            <person name="Abouelleil A."/>
            <person name="Alvarado L."/>
            <person name="Arachchi H.M."/>
            <person name="Berlin A.M."/>
            <person name="Chapman S.B."/>
            <person name="Goldberg J."/>
            <person name="Griggs A."/>
            <person name="Gujja S."/>
            <person name="Hansen M."/>
            <person name="Howarth C."/>
            <person name="Imamovic A."/>
            <person name="Larimer J."/>
            <person name="McCowen C."/>
            <person name="Montmayeur A."/>
            <person name="Murphy C."/>
            <person name="Neiman D."/>
            <person name="Pearson M."/>
            <person name="Priest M."/>
            <person name="Roberts A."/>
            <person name="Saif S."/>
            <person name="Shea T."/>
            <person name="Sisk P."/>
            <person name="Sykes S."/>
            <person name="Wortman J."/>
            <person name="Nusbaum C."/>
            <person name="Birren B."/>
        </authorList>
    </citation>
    <scope>NUCLEOTIDE SEQUENCE [LARGE SCALE GENOMIC DNA]</scope>
    <source>
        <strain evidence="4 5">ATCC 51267</strain>
    </source>
</reference>
<dbReference type="InterPro" id="IPR011251">
    <property type="entry name" value="Luciferase-like_dom"/>
</dbReference>
<dbReference type="Gene3D" id="3.20.20.30">
    <property type="entry name" value="Luciferase-like domain"/>
    <property type="match status" value="1"/>
</dbReference>
<dbReference type="PATRIC" id="fig|883081.3.peg.293"/>
<keyword evidence="2" id="KW-0503">Monooxygenase</keyword>
<evidence type="ECO:0000259" key="3">
    <source>
        <dbReference type="Pfam" id="PF00296"/>
    </source>
</evidence>
<evidence type="ECO:0000256" key="1">
    <source>
        <dbReference type="ARBA" id="ARBA00023002"/>
    </source>
</evidence>
<evidence type="ECO:0000256" key="2">
    <source>
        <dbReference type="ARBA" id="ARBA00023033"/>
    </source>
</evidence>
<accession>K9EAJ0</accession>
<dbReference type="AlphaFoldDB" id="K9EAJ0"/>
<evidence type="ECO:0000313" key="4">
    <source>
        <dbReference type="EMBL" id="EKU94259.1"/>
    </source>
</evidence>
<feature type="domain" description="Luciferase-like" evidence="3">
    <location>
        <begin position="36"/>
        <end position="306"/>
    </location>
</feature>
<dbReference type="GO" id="GO:0016705">
    <property type="term" value="F:oxidoreductase activity, acting on paired donors, with incorporation or reduction of molecular oxygen"/>
    <property type="evidence" value="ECO:0007669"/>
    <property type="project" value="InterPro"/>
</dbReference>
<dbReference type="OrthoDB" id="9776438at2"/>
<dbReference type="InterPro" id="IPR050766">
    <property type="entry name" value="Bact_Lucif_Oxidored"/>
</dbReference>
<dbReference type="Proteomes" id="UP000009875">
    <property type="component" value="Unassembled WGS sequence"/>
</dbReference>
<keyword evidence="5" id="KW-1185">Reference proteome</keyword>
<dbReference type="SUPFAM" id="SSF51679">
    <property type="entry name" value="Bacterial luciferase-like"/>
    <property type="match status" value="1"/>
</dbReference>
<dbReference type="RefSeq" id="WP_003776618.1">
    <property type="nucleotide sequence ID" value="NZ_JH992957.1"/>
</dbReference>
<dbReference type="GO" id="GO:0004497">
    <property type="term" value="F:monooxygenase activity"/>
    <property type="evidence" value="ECO:0007669"/>
    <property type="project" value="UniProtKB-KW"/>
</dbReference>
<keyword evidence="1" id="KW-0560">Oxidoreductase</keyword>
<organism evidence="4 5">
    <name type="scientific">Alloiococcus otitis ATCC 51267</name>
    <dbReference type="NCBI Taxonomy" id="883081"/>
    <lineage>
        <taxon>Bacteria</taxon>
        <taxon>Bacillati</taxon>
        <taxon>Bacillota</taxon>
        <taxon>Bacilli</taxon>
        <taxon>Lactobacillales</taxon>
        <taxon>Carnobacteriaceae</taxon>
        <taxon>Alloiococcus</taxon>
    </lineage>
</organism>
<dbReference type="PANTHER" id="PTHR30137">
    <property type="entry name" value="LUCIFERASE-LIKE MONOOXYGENASE"/>
    <property type="match status" value="1"/>
</dbReference>
<gene>
    <name evidence="4" type="ORF">HMPREF9698_00291</name>
</gene>
<proteinExistence type="predicted"/>
<comment type="caution">
    <text evidence="4">The sequence shown here is derived from an EMBL/GenBank/DDBJ whole genome shotgun (WGS) entry which is preliminary data.</text>
</comment>
<dbReference type="GO" id="GO:0005829">
    <property type="term" value="C:cytosol"/>
    <property type="evidence" value="ECO:0007669"/>
    <property type="project" value="TreeGrafter"/>
</dbReference>
<sequence>MKKQILPKFDKKKGLEIGLYTIGDHLFQAGLSHLSVKDRIDQILDLGKMADQAGLAIFQVGESHQEDFVSSAHLILLAAIASQTGRIKLASGATTISTGDPVQVFEQAATIDLLSRERMELVCGRSARVGNFKTQDYDLDQYEELFEEKFDRLLAINTQAFPSQVDKKEGGQSLVWPRPDRPEGGLPIWQANSGSLQSALQAARRGVPLHLMQVSGQVDYYQDLFQAYQEEAKAYGYGYLPIATASFMMVKAQRDQAISKYLPRIKEGMARVRTAYLDQLDGKDVASVDHVLNIGSPASVVEKILNQYEHFHHDRYVAQVDFAGVSLDDIKETIDYLGEKIIPEVQKYTKK</sequence>
<dbReference type="eggNOG" id="COG2141">
    <property type="taxonomic scope" value="Bacteria"/>
</dbReference>
<dbReference type="STRING" id="883081.HMPREF9698_00291"/>
<dbReference type="EMBL" id="AGXA01000004">
    <property type="protein sequence ID" value="EKU94259.1"/>
    <property type="molecule type" value="Genomic_DNA"/>
</dbReference>
<dbReference type="InterPro" id="IPR036661">
    <property type="entry name" value="Luciferase-like_sf"/>
</dbReference>
<protein>
    <recommendedName>
        <fullName evidence="3">Luciferase-like domain-containing protein</fullName>
    </recommendedName>
</protein>